<dbReference type="Gene3D" id="3.30.530.20">
    <property type="match status" value="1"/>
</dbReference>
<dbReference type="AlphaFoldDB" id="A0A516H6D4"/>
<dbReference type="InterPro" id="IPR023393">
    <property type="entry name" value="START-like_dom_sf"/>
</dbReference>
<evidence type="ECO:0000313" key="1">
    <source>
        <dbReference type="EMBL" id="QDO99327.1"/>
    </source>
</evidence>
<protein>
    <submittedName>
        <fullName evidence="1">SRPBCC family protein</fullName>
    </submittedName>
</protein>
<keyword evidence="2" id="KW-1185">Reference proteome</keyword>
<proteinExistence type="predicted"/>
<sequence length="144" mass="15921">MVKTATAALPCKHLSVSIPQPFERVNAFLSDPANWTLWASGLGEMQFDAARDVWTAQQDGVGVVTIVFTPPNAFGILDHRVTLPDGSVVIMPVRAMANGDSTELVLTLFRQPGMDDATWKRDEEWVKKDLERLKKIIGATECPR</sequence>
<dbReference type="RefSeq" id="WP_144258323.1">
    <property type="nucleotide sequence ID" value="NZ_CP041636.1"/>
</dbReference>
<dbReference type="Proteomes" id="UP000317496">
    <property type="component" value="Chromosome"/>
</dbReference>
<reference evidence="1 2" key="1">
    <citation type="submission" date="2019-07" db="EMBL/GenBank/DDBJ databases">
        <title>Genome sequencing for Ferrovibrio sp. K5.</title>
        <authorList>
            <person name="Park S.-J."/>
        </authorList>
    </citation>
    <scope>NUCLEOTIDE SEQUENCE [LARGE SCALE GENOMIC DNA]</scope>
    <source>
        <strain evidence="1 2">K5</strain>
    </source>
</reference>
<dbReference type="SUPFAM" id="SSF55961">
    <property type="entry name" value="Bet v1-like"/>
    <property type="match status" value="1"/>
</dbReference>
<dbReference type="KEGG" id="fer:FNB15_19505"/>
<dbReference type="OrthoDB" id="880456at2"/>
<organism evidence="1 2">
    <name type="scientific">Ferrovibrio terrae</name>
    <dbReference type="NCBI Taxonomy" id="2594003"/>
    <lineage>
        <taxon>Bacteria</taxon>
        <taxon>Pseudomonadati</taxon>
        <taxon>Pseudomonadota</taxon>
        <taxon>Alphaproteobacteria</taxon>
        <taxon>Rhodospirillales</taxon>
        <taxon>Rhodospirillaceae</taxon>
        <taxon>Ferrovibrio</taxon>
    </lineage>
</organism>
<name>A0A516H6D4_9PROT</name>
<evidence type="ECO:0000313" key="2">
    <source>
        <dbReference type="Proteomes" id="UP000317496"/>
    </source>
</evidence>
<gene>
    <name evidence="1" type="ORF">FNB15_19505</name>
</gene>
<accession>A0A516H6D4</accession>
<dbReference type="EMBL" id="CP041636">
    <property type="protein sequence ID" value="QDO99327.1"/>
    <property type="molecule type" value="Genomic_DNA"/>
</dbReference>